<feature type="domain" description="AMP-binding enzyme C-terminal" evidence="2">
    <location>
        <begin position="429"/>
        <end position="504"/>
    </location>
</feature>
<name>A0A1H3AFV0_9RHOB</name>
<dbReference type="InterPro" id="IPR020845">
    <property type="entry name" value="AMP-binding_CS"/>
</dbReference>
<organism evidence="3 4">
    <name type="scientific">Albimonas donghaensis</name>
    <dbReference type="NCBI Taxonomy" id="356660"/>
    <lineage>
        <taxon>Bacteria</taxon>
        <taxon>Pseudomonadati</taxon>
        <taxon>Pseudomonadota</taxon>
        <taxon>Alphaproteobacteria</taxon>
        <taxon>Rhodobacterales</taxon>
        <taxon>Paracoccaceae</taxon>
        <taxon>Albimonas</taxon>
    </lineage>
</organism>
<dbReference type="SUPFAM" id="SSF56801">
    <property type="entry name" value="Acetyl-CoA synthetase-like"/>
    <property type="match status" value="1"/>
</dbReference>
<dbReference type="STRING" id="356660.SAMN05444336_104168"/>
<keyword evidence="4" id="KW-1185">Reference proteome</keyword>
<keyword evidence="3" id="KW-0436">Ligase</keyword>
<dbReference type="Pfam" id="PF13193">
    <property type="entry name" value="AMP-binding_C"/>
    <property type="match status" value="1"/>
</dbReference>
<dbReference type="PANTHER" id="PTHR43767:SF1">
    <property type="entry name" value="NONRIBOSOMAL PEPTIDE SYNTHASE PES1 (EUROFUNG)-RELATED"/>
    <property type="match status" value="1"/>
</dbReference>
<dbReference type="AlphaFoldDB" id="A0A1H3AFV0"/>
<gene>
    <name evidence="3" type="ORF">SAMN05444336_104168</name>
</gene>
<dbReference type="OrthoDB" id="7315605at2"/>
<evidence type="ECO:0000259" key="1">
    <source>
        <dbReference type="Pfam" id="PF00501"/>
    </source>
</evidence>
<evidence type="ECO:0000313" key="3">
    <source>
        <dbReference type="EMBL" id="SDX28331.1"/>
    </source>
</evidence>
<accession>A0A1H3AFV0</accession>
<dbReference type="PANTHER" id="PTHR43767">
    <property type="entry name" value="LONG-CHAIN-FATTY-ACID--COA LIGASE"/>
    <property type="match status" value="1"/>
</dbReference>
<feature type="domain" description="AMP-dependent synthetase/ligase" evidence="1">
    <location>
        <begin position="23"/>
        <end position="369"/>
    </location>
</feature>
<dbReference type="Proteomes" id="UP000199118">
    <property type="component" value="Unassembled WGS sequence"/>
</dbReference>
<dbReference type="Pfam" id="PF00501">
    <property type="entry name" value="AMP-binding"/>
    <property type="match status" value="1"/>
</dbReference>
<dbReference type="InterPro" id="IPR000873">
    <property type="entry name" value="AMP-dep_synth/lig_dom"/>
</dbReference>
<evidence type="ECO:0000259" key="2">
    <source>
        <dbReference type="Pfam" id="PF13193"/>
    </source>
</evidence>
<dbReference type="PROSITE" id="PS00455">
    <property type="entry name" value="AMP_BINDING"/>
    <property type="match status" value="1"/>
</dbReference>
<dbReference type="InterPro" id="IPR045851">
    <property type="entry name" value="AMP-bd_C_sf"/>
</dbReference>
<dbReference type="Gene3D" id="3.40.50.12780">
    <property type="entry name" value="N-terminal domain of ligase-like"/>
    <property type="match status" value="1"/>
</dbReference>
<dbReference type="InterPro" id="IPR050237">
    <property type="entry name" value="ATP-dep_AMP-bd_enzyme"/>
</dbReference>
<dbReference type="EMBL" id="FNMZ01000004">
    <property type="protein sequence ID" value="SDX28331.1"/>
    <property type="molecule type" value="Genomic_DNA"/>
</dbReference>
<proteinExistence type="predicted"/>
<reference evidence="3 4" key="1">
    <citation type="submission" date="2016-10" db="EMBL/GenBank/DDBJ databases">
        <authorList>
            <person name="de Groot N.N."/>
        </authorList>
    </citation>
    <scope>NUCLEOTIDE SEQUENCE [LARGE SCALE GENOMIC DNA]</scope>
    <source>
        <strain evidence="3 4">DSM 17890</strain>
    </source>
</reference>
<dbReference type="GO" id="GO:0016878">
    <property type="term" value="F:acid-thiol ligase activity"/>
    <property type="evidence" value="ECO:0007669"/>
    <property type="project" value="UniProtKB-ARBA"/>
</dbReference>
<dbReference type="Gene3D" id="3.30.300.30">
    <property type="match status" value="1"/>
</dbReference>
<dbReference type="InterPro" id="IPR025110">
    <property type="entry name" value="AMP-bd_C"/>
</dbReference>
<sequence length="536" mass="58798">MTETPIDPRLPAARDCVTRTLIDRRAAETPDKVYAVFPDGERWTYARLRAEVRQAAAGLAALGVKQDDHVVSWLPNGQDALRTWYAINYLGAVYVPINTAYRGGLLAHVIENSDAEVIVAHRDLAPRLEDVPTARLKTLVRLAGDASPCAGLTLHGPDALAPQGAEPPELARPLQPWDVQSIIYTSGTTGPSKGVLSSYAHLTATGEALPLGPEDRYMANLPLFHVGGTLPCHTMLARGGSFSMIESFRTETFWDMIRETETTFVILLGVMAQFLAKQPPSPGDADNPLRLVCLIPYDFDATEFSARFGVRIMSLFNMTEVSVPIVTGLDPTIVHAAGRPRAGIEARIVDDNDCEVGVDVAGELIVRADAPWVLNSGYYKNPEATAKAWRNGWFHTGDGFRRDADGNFFFVDRIKDAIRRRGENISSYEVEAEALAHPDVNECAAVAVRSEVSEDEVMIVVAPAPGRSLDPAALLEFLVPRMAHFMLPRYIRVVEALPKTPTAKVRKLELRETGVTRDTWDREAAGVRVRREKIGG</sequence>
<evidence type="ECO:0000313" key="4">
    <source>
        <dbReference type="Proteomes" id="UP000199118"/>
    </source>
</evidence>
<dbReference type="RefSeq" id="WP_092682897.1">
    <property type="nucleotide sequence ID" value="NZ_FNMZ01000004.1"/>
</dbReference>
<protein>
    <submittedName>
        <fullName evidence="3">Crotonobetaine/carnitine-CoA ligase</fullName>
    </submittedName>
</protein>
<dbReference type="InterPro" id="IPR042099">
    <property type="entry name" value="ANL_N_sf"/>
</dbReference>